<dbReference type="Proteomes" id="UP000199365">
    <property type="component" value="Unassembled WGS sequence"/>
</dbReference>
<reference evidence="2" key="1">
    <citation type="submission" date="2016-10" db="EMBL/GenBank/DDBJ databases">
        <authorList>
            <person name="Varghese N."/>
            <person name="Submissions S."/>
        </authorList>
    </citation>
    <scope>NUCLEOTIDE SEQUENCE [LARGE SCALE GENOMIC DNA]</scope>
    <source>
        <strain evidence="2">DUS833</strain>
    </source>
</reference>
<accession>A0A1H1GCA9</accession>
<dbReference type="AlphaFoldDB" id="A0A1H1GCA9"/>
<protein>
    <submittedName>
        <fullName evidence="1">Uncharacterized protein</fullName>
    </submittedName>
</protein>
<sequence length="48" mass="5174">MPTLHGQARHAHSRYARVAKLGLVRIPLSVRLPNICPHAFGATVSSEG</sequence>
<gene>
    <name evidence="1" type="ORF">SAMN05445850_2828</name>
</gene>
<proteinExistence type="predicted"/>
<keyword evidence="2" id="KW-1185">Reference proteome</keyword>
<name>A0A1H1GCA9_9BURK</name>
<organism evidence="1 2">
    <name type="scientific">Paraburkholderia tuberum</name>
    <dbReference type="NCBI Taxonomy" id="157910"/>
    <lineage>
        <taxon>Bacteria</taxon>
        <taxon>Pseudomonadati</taxon>
        <taxon>Pseudomonadota</taxon>
        <taxon>Betaproteobacteria</taxon>
        <taxon>Burkholderiales</taxon>
        <taxon>Burkholderiaceae</taxon>
        <taxon>Paraburkholderia</taxon>
    </lineage>
</organism>
<dbReference type="EMBL" id="FNKX01000001">
    <property type="protein sequence ID" value="SDR10874.1"/>
    <property type="molecule type" value="Genomic_DNA"/>
</dbReference>
<evidence type="ECO:0000313" key="1">
    <source>
        <dbReference type="EMBL" id="SDR10874.1"/>
    </source>
</evidence>
<evidence type="ECO:0000313" key="2">
    <source>
        <dbReference type="Proteomes" id="UP000199365"/>
    </source>
</evidence>